<organism evidence="1 2">
    <name type="scientific">Roseibacillus persicicus</name>
    <dbReference type="NCBI Taxonomy" id="454148"/>
    <lineage>
        <taxon>Bacteria</taxon>
        <taxon>Pseudomonadati</taxon>
        <taxon>Verrucomicrobiota</taxon>
        <taxon>Verrucomicrobiia</taxon>
        <taxon>Verrucomicrobiales</taxon>
        <taxon>Verrucomicrobiaceae</taxon>
        <taxon>Roseibacillus</taxon>
    </lineage>
</organism>
<evidence type="ECO:0000313" key="2">
    <source>
        <dbReference type="Proteomes" id="UP000644507"/>
    </source>
</evidence>
<proteinExistence type="predicted"/>
<dbReference type="Proteomes" id="UP000644507">
    <property type="component" value="Unassembled WGS sequence"/>
</dbReference>
<evidence type="ECO:0008006" key="3">
    <source>
        <dbReference type="Google" id="ProtNLM"/>
    </source>
</evidence>
<dbReference type="InterPro" id="IPR011447">
    <property type="entry name" value="DUF1552"/>
</dbReference>
<reference evidence="1" key="1">
    <citation type="journal article" date="2014" name="Int. J. Syst. Evol. Microbiol.">
        <title>Complete genome sequence of Corynebacterium casei LMG S-19264T (=DSM 44701T), isolated from a smear-ripened cheese.</title>
        <authorList>
            <consortium name="US DOE Joint Genome Institute (JGI-PGF)"/>
            <person name="Walter F."/>
            <person name="Albersmeier A."/>
            <person name="Kalinowski J."/>
            <person name="Ruckert C."/>
        </authorList>
    </citation>
    <scope>NUCLEOTIDE SEQUENCE</scope>
    <source>
        <strain evidence="1">KCTC 12988</strain>
    </source>
</reference>
<accession>A0A918WJK0</accession>
<dbReference type="Pfam" id="PF07586">
    <property type="entry name" value="HXXSHH"/>
    <property type="match status" value="1"/>
</dbReference>
<protein>
    <recommendedName>
        <fullName evidence="3">DUF1552 domain-containing protein</fullName>
    </recommendedName>
</protein>
<sequence length="394" mass="43767">MAYLYVPNGVNVEKWKSRETLAPLEKMREHFSVIEGLEVEKATSGGDGGGDHARSNAAFLTGVRPKKTAGADISLGQSVDQYAAERLGGVTRFRSLELATDGVRKSGACDSGYSCAYQYNLSWRSETLPMTPESNPRFLFERLFGKGTGKERVEGRARRLASERSILDFVNDDAKALQKELGRGDQMKLDEYLTSVREIERRIEQAEKWTLPDTDHLNVPAGIPPNYEEHLRLMFDMMLLAFETDSTRIATFGLAHEGSNRNFNEIGVPEGHHSLSHHDRQKSKLEKIAKIDLFYTQQLAYFLEKASQKKDLDGKSILDNSMILYGSGIADGNRHAHNDLPIIMAGGGGGSLTPGKDIKLQSDTPITNLYLRMLHEMGVPSERFGDSTGVLKLT</sequence>
<comment type="caution">
    <text evidence="1">The sequence shown here is derived from an EMBL/GenBank/DDBJ whole genome shotgun (WGS) entry which is preliminary data.</text>
</comment>
<dbReference type="EMBL" id="BMXI01000006">
    <property type="protein sequence ID" value="GHC51775.1"/>
    <property type="molecule type" value="Genomic_DNA"/>
</dbReference>
<dbReference type="AlphaFoldDB" id="A0A918WJK0"/>
<name>A0A918WJK0_9BACT</name>
<gene>
    <name evidence="1" type="ORF">GCM10007100_17540</name>
</gene>
<reference evidence="1" key="2">
    <citation type="submission" date="2020-09" db="EMBL/GenBank/DDBJ databases">
        <authorList>
            <person name="Sun Q."/>
            <person name="Kim S."/>
        </authorList>
    </citation>
    <scope>NUCLEOTIDE SEQUENCE</scope>
    <source>
        <strain evidence="1">KCTC 12988</strain>
    </source>
</reference>
<evidence type="ECO:0000313" key="1">
    <source>
        <dbReference type="EMBL" id="GHC51775.1"/>
    </source>
</evidence>
<keyword evidence="2" id="KW-1185">Reference proteome</keyword>